<gene>
    <name evidence="1" type="ORF">BLNAU_4809</name>
</gene>
<dbReference type="Proteomes" id="UP001281761">
    <property type="component" value="Unassembled WGS sequence"/>
</dbReference>
<name>A0ABQ9Y928_9EUKA</name>
<sequence>MDCSAFLNWGEDNHRSVDEKAVIVRSLVATLKFQPALDVSLEAKAVKLLESVDPEDKESADAFLCSFGRTIEKSSTKFIQSIVVLTSSPNRAITTATMKMLRRLIATCPDEVHLSLITADLIPQLIITLNPQSVPLSDCEDIHINLMKIVFGSLWLATPRGIRQLGIEDGNEQQAVHEIVMKQVLTPSEKYIWHLCVNRYSIVDGKLSETFLTLLPRLLRICPYYQPTMDFVLHMPVFLAIPSCLTFFEDEDSIWDFLSDMIDAQRERNETGETVQQMWRKMQRMLRMEGIDEMIEQKLQNDQKELSGRLIVDRSIRWNNQQGMNHLELW</sequence>
<protein>
    <submittedName>
        <fullName evidence="1">Uncharacterized protein</fullName>
    </submittedName>
</protein>
<dbReference type="SUPFAM" id="SSF48371">
    <property type="entry name" value="ARM repeat"/>
    <property type="match status" value="1"/>
</dbReference>
<dbReference type="EMBL" id="JARBJD010000024">
    <property type="protein sequence ID" value="KAK2960256.1"/>
    <property type="molecule type" value="Genomic_DNA"/>
</dbReference>
<dbReference type="InterPro" id="IPR016024">
    <property type="entry name" value="ARM-type_fold"/>
</dbReference>
<keyword evidence="2" id="KW-1185">Reference proteome</keyword>
<evidence type="ECO:0000313" key="2">
    <source>
        <dbReference type="Proteomes" id="UP001281761"/>
    </source>
</evidence>
<comment type="caution">
    <text evidence="1">The sequence shown here is derived from an EMBL/GenBank/DDBJ whole genome shotgun (WGS) entry which is preliminary data.</text>
</comment>
<organism evidence="1 2">
    <name type="scientific">Blattamonas nauphoetae</name>
    <dbReference type="NCBI Taxonomy" id="2049346"/>
    <lineage>
        <taxon>Eukaryota</taxon>
        <taxon>Metamonada</taxon>
        <taxon>Preaxostyla</taxon>
        <taxon>Oxymonadida</taxon>
        <taxon>Blattamonas</taxon>
    </lineage>
</organism>
<accession>A0ABQ9Y928</accession>
<evidence type="ECO:0000313" key="1">
    <source>
        <dbReference type="EMBL" id="KAK2960256.1"/>
    </source>
</evidence>
<reference evidence="1 2" key="1">
    <citation type="journal article" date="2022" name="bioRxiv">
        <title>Genomics of Preaxostyla Flagellates Illuminates Evolutionary Transitions and the Path Towards Mitochondrial Loss.</title>
        <authorList>
            <person name="Novak L.V.F."/>
            <person name="Treitli S.C."/>
            <person name="Pyrih J."/>
            <person name="Halakuc P."/>
            <person name="Pipaliya S.V."/>
            <person name="Vacek V."/>
            <person name="Brzon O."/>
            <person name="Soukal P."/>
            <person name="Eme L."/>
            <person name="Dacks J.B."/>
            <person name="Karnkowska A."/>
            <person name="Elias M."/>
            <person name="Hampl V."/>
        </authorList>
    </citation>
    <scope>NUCLEOTIDE SEQUENCE [LARGE SCALE GENOMIC DNA]</scope>
    <source>
        <strain evidence="1">NAU3</strain>
        <tissue evidence="1">Gut</tissue>
    </source>
</reference>
<proteinExistence type="predicted"/>